<dbReference type="GO" id="GO:0019867">
    <property type="term" value="C:outer membrane"/>
    <property type="evidence" value="ECO:0007669"/>
    <property type="project" value="InterPro"/>
</dbReference>
<dbReference type="InParanoid" id="A0A1H9MW83"/>
<protein>
    <submittedName>
        <fullName evidence="1">Lipopolysaccharide-assembly</fullName>
    </submittedName>
</protein>
<proteinExistence type="predicted"/>
<gene>
    <name evidence="1" type="ORF">SAMN05444359_1329</name>
</gene>
<evidence type="ECO:0000313" key="2">
    <source>
        <dbReference type="Proteomes" id="UP000199021"/>
    </source>
</evidence>
<dbReference type="GO" id="GO:0043165">
    <property type="term" value="P:Gram-negative-bacterium-type cell outer membrane assembly"/>
    <property type="evidence" value="ECO:0007669"/>
    <property type="project" value="InterPro"/>
</dbReference>
<organism evidence="1 2">
    <name type="scientific">Neolewinella agarilytica</name>
    <dbReference type="NCBI Taxonomy" id="478744"/>
    <lineage>
        <taxon>Bacteria</taxon>
        <taxon>Pseudomonadati</taxon>
        <taxon>Bacteroidota</taxon>
        <taxon>Saprospiria</taxon>
        <taxon>Saprospirales</taxon>
        <taxon>Lewinellaceae</taxon>
        <taxon>Neolewinella</taxon>
    </lineage>
</organism>
<dbReference type="PROSITE" id="PS51257">
    <property type="entry name" value="PROKAR_LIPOPROTEIN"/>
    <property type="match status" value="1"/>
</dbReference>
<dbReference type="STRING" id="478744.SAMN05444359_1329"/>
<reference evidence="2" key="1">
    <citation type="submission" date="2016-10" db="EMBL/GenBank/DDBJ databases">
        <authorList>
            <person name="Varghese N."/>
            <person name="Submissions S."/>
        </authorList>
    </citation>
    <scope>NUCLEOTIDE SEQUENCE [LARGE SCALE GENOMIC DNA]</scope>
    <source>
        <strain evidence="2">DSM 24740</strain>
    </source>
</reference>
<accession>A0A1H9MW83</accession>
<dbReference type="InterPro" id="IPR007485">
    <property type="entry name" value="LPS_assembly_LptE"/>
</dbReference>
<name>A0A1H9MW83_9BACT</name>
<dbReference type="Proteomes" id="UP000199021">
    <property type="component" value="Unassembled WGS sequence"/>
</dbReference>
<dbReference type="Pfam" id="PF04390">
    <property type="entry name" value="LptE"/>
    <property type="match status" value="1"/>
</dbReference>
<keyword evidence="2" id="KW-1185">Reference proteome</keyword>
<dbReference type="AlphaFoldDB" id="A0A1H9MW83"/>
<sequence>MLMSRFVLVCWLAILLTSCYSFRGISIPEGVETAYVPNFTDNAVGAPPTLYLDLTESLRNKVRDEARLTITETAPDLELNGTLVDFRVSAEGARPGDETAAFSALNRLTVVVAIEFKNLRNPDEEGWKQNFTEFFDFESTATLASVQDEALEEITKNLNEKIFNKAFAEEW</sequence>
<evidence type="ECO:0000313" key="1">
    <source>
        <dbReference type="EMBL" id="SER27980.1"/>
    </source>
</evidence>
<dbReference type="EMBL" id="FOFB01000032">
    <property type="protein sequence ID" value="SER27980.1"/>
    <property type="molecule type" value="Genomic_DNA"/>
</dbReference>